<keyword evidence="1" id="KW-0175">Coiled coil</keyword>
<feature type="compositionally biased region" description="Low complexity" evidence="2">
    <location>
        <begin position="475"/>
        <end position="496"/>
    </location>
</feature>
<reference evidence="3 4" key="1">
    <citation type="journal article" date="2015" name="Proc. Natl. Acad. Sci. U.S.A.">
        <title>The resurrection genome of Boea hygrometrica: A blueprint for survival of dehydration.</title>
        <authorList>
            <person name="Xiao L."/>
            <person name="Yang G."/>
            <person name="Zhang L."/>
            <person name="Yang X."/>
            <person name="Zhao S."/>
            <person name="Ji Z."/>
            <person name="Zhou Q."/>
            <person name="Hu M."/>
            <person name="Wang Y."/>
            <person name="Chen M."/>
            <person name="Xu Y."/>
            <person name="Jin H."/>
            <person name="Xiao X."/>
            <person name="Hu G."/>
            <person name="Bao F."/>
            <person name="Hu Y."/>
            <person name="Wan P."/>
            <person name="Li L."/>
            <person name="Deng X."/>
            <person name="Kuang T."/>
            <person name="Xiang C."/>
            <person name="Zhu J.K."/>
            <person name="Oliver M.J."/>
            <person name="He Y."/>
        </authorList>
    </citation>
    <scope>NUCLEOTIDE SEQUENCE [LARGE SCALE GENOMIC DNA]</scope>
    <source>
        <strain evidence="4">cv. XS01</strain>
    </source>
</reference>
<evidence type="ECO:0000256" key="2">
    <source>
        <dbReference type="SAM" id="MobiDB-lite"/>
    </source>
</evidence>
<feature type="region of interest" description="Disordered" evidence="2">
    <location>
        <begin position="74"/>
        <end position="147"/>
    </location>
</feature>
<dbReference type="EMBL" id="KV013392">
    <property type="protein sequence ID" value="KZV23702.1"/>
    <property type="molecule type" value="Genomic_DNA"/>
</dbReference>
<evidence type="ECO:0000256" key="1">
    <source>
        <dbReference type="SAM" id="Coils"/>
    </source>
</evidence>
<feature type="compositionally biased region" description="Basic and acidic residues" evidence="2">
    <location>
        <begin position="603"/>
        <end position="621"/>
    </location>
</feature>
<dbReference type="Proteomes" id="UP000250235">
    <property type="component" value="Unassembled WGS sequence"/>
</dbReference>
<keyword evidence="4" id="KW-1185">Reference proteome</keyword>
<feature type="compositionally biased region" description="Acidic residues" evidence="2">
    <location>
        <begin position="98"/>
        <end position="117"/>
    </location>
</feature>
<proteinExistence type="predicted"/>
<evidence type="ECO:0000313" key="4">
    <source>
        <dbReference type="Proteomes" id="UP000250235"/>
    </source>
</evidence>
<evidence type="ECO:0000313" key="3">
    <source>
        <dbReference type="EMBL" id="KZV23702.1"/>
    </source>
</evidence>
<sequence>MSLFDLQDVCIAIGSLATLDLPMVVDLIGIYGLKGPYYFEEVKEKVVVEKVVKATVKRRPSPTAEPVAMKKRTTIGRASPKEKDLSIVPVVQDTEPISVEETDEEEIEKEEQVEEETDKEKKDKEATDSKDTKPLRKVLKLTEPSLSDEESMPIDDILKQIHEDMMLPSILAEEPTWIVFGRGIEIKEVDWYKAILPKIDPMDKGKAPLVEEIKGNPDKEIFALIYGDIEFLVQKREAAIEEIVSFFNSLSIRGVAALELSAEFESGTPTSAIDLQVLYLLSDSHHLALIKLLEQLRQHKLEWTRPYSSNLFGGTDDQSRGIHSQFYPNVSSTTWVWLILFIDESWTVVQGANPKPARLAWPIISKQKKQLPQRRFVDAFAPICVFIEPVQDLDSRRPYSATFQSLWTEICTDVVQFLLFGHLQPVGSTYNTCRDIVSIDSDLDIDTVPTGIFDAFQHGQSVVRFVDFFVVEISSNSSSSDSSPSSSSTSSSSSSHDSSHCPAPIIYFDQIQLEQVQTRERVEELKSKLSQKVTKLELAFAQSTSRHDMVFRAQINEVRKEVQVQKAVWSQELTSFRLETQEGLSTLRAQLCEIIAYINRGRDDKRGEESSRGPQPEDRSRPSGGGSDGSRSEPPSKRGSGSHKGRGSRSSGLADGFLEKIFLFSSCTKLLYLAVLSE</sequence>
<organism evidence="3 4">
    <name type="scientific">Dorcoceras hygrometricum</name>
    <dbReference type="NCBI Taxonomy" id="472368"/>
    <lineage>
        <taxon>Eukaryota</taxon>
        <taxon>Viridiplantae</taxon>
        <taxon>Streptophyta</taxon>
        <taxon>Embryophyta</taxon>
        <taxon>Tracheophyta</taxon>
        <taxon>Spermatophyta</taxon>
        <taxon>Magnoliopsida</taxon>
        <taxon>eudicotyledons</taxon>
        <taxon>Gunneridae</taxon>
        <taxon>Pentapetalae</taxon>
        <taxon>asterids</taxon>
        <taxon>lamiids</taxon>
        <taxon>Lamiales</taxon>
        <taxon>Gesneriaceae</taxon>
        <taxon>Didymocarpoideae</taxon>
        <taxon>Trichosporeae</taxon>
        <taxon>Loxocarpinae</taxon>
        <taxon>Dorcoceras</taxon>
    </lineage>
</organism>
<protein>
    <submittedName>
        <fullName evidence="3">Uncharacterized protein</fullName>
    </submittedName>
</protein>
<name>A0A2Z7AWT7_9LAMI</name>
<feature type="region of interest" description="Disordered" evidence="2">
    <location>
        <begin position="475"/>
        <end position="500"/>
    </location>
</feature>
<dbReference type="AlphaFoldDB" id="A0A2Z7AWT7"/>
<feature type="coiled-coil region" evidence="1">
    <location>
        <begin position="508"/>
        <end position="539"/>
    </location>
</feature>
<feature type="region of interest" description="Disordered" evidence="2">
    <location>
        <begin position="603"/>
        <end position="651"/>
    </location>
</feature>
<feature type="compositionally biased region" description="Basic and acidic residues" evidence="2">
    <location>
        <begin position="118"/>
        <end position="134"/>
    </location>
</feature>
<accession>A0A2Z7AWT7</accession>
<gene>
    <name evidence="3" type="ORF">F511_32104</name>
</gene>